<reference evidence="6" key="2">
    <citation type="submission" date="2021-04" db="EMBL/GenBank/DDBJ databases">
        <authorList>
            <person name="Podell S."/>
        </authorList>
    </citation>
    <scope>NUCLEOTIDE SEQUENCE</scope>
    <source>
        <strain evidence="6">Hildebrandi</strain>
    </source>
</reference>
<dbReference type="PIRSF" id="PIRSF017617">
    <property type="entry name" value="Thr_aldolase"/>
    <property type="match status" value="1"/>
</dbReference>
<evidence type="ECO:0000313" key="7">
    <source>
        <dbReference type="Proteomes" id="UP000693970"/>
    </source>
</evidence>
<dbReference type="PANTHER" id="PTHR48097:SF9">
    <property type="entry name" value="L-THREONINE ALDOLASE"/>
    <property type="match status" value="1"/>
</dbReference>
<dbReference type="AlphaFoldDB" id="A0A9K3L0Q4"/>
<dbReference type="GO" id="GO:0005829">
    <property type="term" value="C:cytosol"/>
    <property type="evidence" value="ECO:0007669"/>
    <property type="project" value="TreeGrafter"/>
</dbReference>
<gene>
    <name evidence="6" type="ORF">IV203_002817</name>
</gene>
<evidence type="ECO:0000259" key="5">
    <source>
        <dbReference type="Pfam" id="PF01212"/>
    </source>
</evidence>
<dbReference type="InterPro" id="IPR001597">
    <property type="entry name" value="ArAA_b-elim_lyase/Thr_aldolase"/>
</dbReference>
<dbReference type="OrthoDB" id="10261951at2759"/>
<keyword evidence="4" id="KW-0456">Lyase</keyword>
<comment type="cofactor">
    <cofactor evidence="1">
        <name>pyridoxal 5'-phosphate</name>
        <dbReference type="ChEBI" id="CHEBI:597326"/>
    </cofactor>
</comment>
<keyword evidence="7" id="KW-1185">Reference proteome</keyword>
<evidence type="ECO:0000256" key="2">
    <source>
        <dbReference type="ARBA" id="ARBA00006966"/>
    </source>
</evidence>
<dbReference type="GO" id="GO:0006545">
    <property type="term" value="P:glycine biosynthetic process"/>
    <property type="evidence" value="ECO:0007669"/>
    <property type="project" value="TreeGrafter"/>
</dbReference>
<proteinExistence type="inferred from homology"/>
<dbReference type="FunFam" id="3.40.640.10:FF:000030">
    <property type="entry name" value="Low-specificity L-threonine aldolase"/>
    <property type="match status" value="1"/>
</dbReference>
<protein>
    <submittedName>
        <fullName evidence="6">Threonine aldolase</fullName>
    </submittedName>
</protein>
<organism evidence="6 7">
    <name type="scientific">Nitzschia inconspicua</name>
    <dbReference type="NCBI Taxonomy" id="303405"/>
    <lineage>
        <taxon>Eukaryota</taxon>
        <taxon>Sar</taxon>
        <taxon>Stramenopiles</taxon>
        <taxon>Ochrophyta</taxon>
        <taxon>Bacillariophyta</taxon>
        <taxon>Bacillariophyceae</taxon>
        <taxon>Bacillariophycidae</taxon>
        <taxon>Bacillariales</taxon>
        <taxon>Bacillariaceae</taxon>
        <taxon>Nitzschia</taxon>
    </lineage>
</organism>
<name>A0A9K3L0Q4_9STRA</name>
<accession>A0A9K3L0Q4</accession>
<evidence type="ECO:0000313" key="6">
    <source>
        <dbReference type="EMBL" id="KAG7353462.1"/>
    </source>
</evidence>
<dbReference type="GO" id="GO:0008732">
    <property type="term" value="F:L-allo-threonine aldolase activity"/>
    <property type="evidence" value="ECO:0007669"/>
    <property type="project" value="TreeGrafter"/>
</dbReference>
<dbReference type="GO" id="GO:0006567">
    <property type="term" value="P:L-threonine catabolic process"/>
    <property type="evidence" value="ECO:0007669"/>
    <property type="project" value="TreeGrafter"/>
</dbReference>
<dbReference type="EMBL" id="JAGRRH010000016">
    <property type="protein sequence ID" value="KAG7353462.1"/>
    <property type="molecule type" value="Genomic_DNA"/>
</dbReference>
<comment type="similarity">
    <text evidence="2">Belongs to the threonine aldolase family.</text>
</comment>
<reference evidence="6" key="1">
    <citation type="journal article" date="2021" name="Sci. Rep.">
        <title>Diploid genomic architecture of Nitzschia inconspicua, an elite biomass production diatom.</title>
        <authorList>
            <person name="Oliver A."/>
            <person name="Podell S."/>
            <person name="Pinowska A."/>
            <person name="Traller J.C."/>
            <person name="Smith S.R."/>
            <person name="McClure R."/>
            <person name="Beliaev A."/>
            <person name="Bohutskyi P."/>
            <person name="Hill E.A."/>
            <person name="Rabines A."/>
            <person name="Zheng H."/>
            <person name="Allen L.Z."/>
            <person name="Kuo A."/>
            <person name="Grigoriev I.V."/>
            <person name="Allen A.E."/>
            <person name="Hazlebeck D."/>
            <person name="Allen E.E."/>
        </authorList>
    </citation>
    <scope>NUCLEOTIDE SEQUENCE</scope>
    <source>
        <strain evidence="6">Hildebrandi</strain>
    </source>
</reference>
<evidence type="ECO:0000256" key="1">
    <source>
        <dbReference type="ARBA" id="ARBA00001933"/>
    </source>
</evidence>
<keyword evidence="3" id="KW-0663">Pyridoxal phosphate</keyword>
<dbReference type="InterPro" id="IPR023603">
    <property type="entry name" value="Low_specificity_L-TA-like"/>
</dbReference>
<dbReference type="Proteomes" id="UP000693970">
    <property type="component" value="Unassembled WGS sequence"/>
</dbReference>
<evidence type="ECO:0000256" key="3">
    <source>
        <dbReference type="ARBA" id="ARBA00022898"/>
    </source>
</evidence>
<dbReference type="NCBIfam" id="NF041359">
    <property type="entry name" value="GntG_guanitoxin"/>
    <property type="match status" value="1"/>
</dbReference>
<sequence>MRIFTKAIRVLHTSQSRVRLTSISNSARQCCHRSRSFSSVSDRNAIVDLRSDTVTLPSSHMLQAATQAPLGDDVMKEDPTILEFEHYMADLFGKEKALFLPTASMANLVALLSHCNTRASEIIIGTESHINLWEGGNPANLGGIHTRQTPEDNDARLSEQGIMDCFRNGVDDHWPHTALLCLENTHNMCGGVALPKSYLDQIGRLAHERMNIPVHVDGSRIFNAAVAQEITVKDLCQHVDSVTICLSKGLGAPVGSVLVGETEFIRLARRARKRCGGGMRQAGVLAAMGMYAVQHNVDRMVEDHVNAKKLGKALKENGFYLLRDGNIDTNIVYFGLPESCTITREDFLLRLREEYGVKLTGGYSSGGKLFRAVTHMHIDDSKIDRAIEGMIALGNS</sequence>
<feature type="domain" description="Aromatic amino acid beta-eliminating lyase/threonine aldolase" evidence="5">
    <location>
        <begin position="48"/>
        <end position="333"/>
    </location>
</feature>
<evidence type="ECO:0000256" key="4">
    <source>
        <dbReference type="ARBA" id="ARBA00023239"/>
    </source>
</evidence>
<dbReference type="Pfam" id="PF01212">
    <property type="entry name" value="Beta_elim_lyase"/>
    <property type="match status" value="1"/>
</dbReference>
<comment type="caution">
    <text evidence="6">The sequence shown here is derived from an EMBL/GenBank/DDBJ whole genome shotgun (WGS) entry which is preliminary data.</text>
</comment>
<dbReference type="PANTHER" id="PTHR48097">
    <property type="entry name" value="L-THREONINE ALDOLASE-RELATED"/>
    <property type="match status" value="1"/>
</dbReference>